<accession>A0A975JCV3</accession>
<gene>
    <name evidence="1" type="ORF">KDD17_13365</name>
</gene>
<dbReference type="Proteomes" id="UP000683291">
    <property type="component" value="Chromosome 1"/>
</dbReference>
<keyword evidence="2" id="KW-1185">Reference proteome</keyword>
<name>A0A975JCV3_9RHOB</name>
<reference evidence="1" key="1">
    <citation type="submission" date="2021-04" db="EMBL/GenBank/DDBJ databases">
        <title>Complete genome sequence for Sulfitobacter sp. strain JK7-1.</title>
        <authorList>
            <person name="Park S.-J."/>
        </authorList>
    </citation>
    <scope>NUCLEOTIDE SEQUENCE</scope>
    <source>
        <strain evidence="1">JK7-1</strain>
    </source>
</reference>
<evidence type="ECO:0000313" key="2">
    <source>
        <dbReference type="Proteomes" id="UP000683291"/>
    </source>
</evidence>
<proteinExistence type="predicted"/>
<dbReference type="EMBL" id="CP073581">
    <property type="protein sequence ID" value="QUJ75910.1"/>
    <property type="molecule type" value="Genomic_DNA"/>
</dbReference>
<dbReference type="RefSeq" id="WP_212704109.1">
    <property type="nucleotide sequence ID" value="NZ_CP073581.1"/>
</dbReference>
<organism evidence="1 2">
    <name type="scientific">Sulfitobacter albidus</name>
    <dbReference type="NCBI Taxonomy" id="2829501"/>
    <lineage>
        <taxon>Bacteria</taxon>
        <taxon>Pseudomonadati</taxon>
        <taxon>Pseudomonadota</taxon>
        <taxon>Alphaproteobacteria</taxon>
        <taxon>Rhodobacterales</taxon>
        <taxon>Roseobacteraceae</taxon>
        <taxon>Sulfitobacter</taxon>
    </lineage>
</organism>
<dbReference type="KEGG" id="sual:KDD17_13365"/>
<protein>
    <submittedName>
        <fullName evidence="1">Uncharacterized protein</fullName>
    </submittedName>
</protein>
<evidence type="ECO:0000313" key="1">
    <source>
        <dbReference type="EMBL" id="QUJ75910.1"/>
    </source>
</evidence>
<sequence length="62" mass="7290">MNLRLNRAMTEYARCLYHRERTDAAITLAKSSLAMAKRTTYRLEMERIQRLLDKIEVGTQTS</sequence>
<dbReference type="AlphaFoldDB" id="A0A975JCV3"/>